<accession>A0A840NM50</accession>
<evidence type="ECO:0000313" key="2">
    <source>
        <dbReference type="Proteomes" id="UP000580474"/>
    </source>
</evidence>
<dbReference type="AlphaFoldDB" id="A0A840NM50"/>
<gene>
    <name evidence="1" type="ORF">BJ969_004183</name>
</gene>
<evidence type="ECO:0000313" key="1">
    <source>
        <dbReference type="EMBL" id="MBB5071095.1"/>
    </source>
</evidence>
<protein>
    <submittedName>
        <fullName evidence="1">Uncharacterized protein</fullName>
    </submittedName>
</protein>
<reference evidence="1 2" key="1">
    <citation type="submission" date="2020-08" db="EMBL/GenBank/DDBJ databases">
        <title>Sequencing the genomes of 1000 actinobacteria strains.</title>
        <authorList>
            <person name="Klenk H.-P."/>
        </authorList>
    </citation>
    <scope>NUCLEOTIDE SEQUENCE [LARGE SCALE GENOMIC DNA]</scope>
    <source>
        <strain evidence="1 2">DSM 45582</strain>
    </source>
</reference>
<organism evidence="1 2">
    <name type="scientific">Saccharopolyspora gloriosae</name>
    <dbReference type="NCBI Taxonomy" id="455344"/>
    <lineage>
        <taxon>Bacteria</taxon>
        <taxon>Bacillati</taxon>
        <taxon>Actinomycetota</taxon>
        <taxon>Actinomycetes</taxon>
        <taxon>Pseudonocardiales</taxon>
        <taxon>Pseudonocardiaceae</taxon>
        <taxon>Saccharopolyspora</taxon>
    </lineage>
</organism>
<dbReference type="Proteomes" id="UP000580474">
    <property type="component" value="Unassembled WGS sequence"/>
</dbReference>
<dbReference type="RefSeq" id="WP_184481177.1">
    <property type="nucleotide sequence ID" value="NZ_JACHIV010000001.1"/>
</dbReference>
<sequence length="326" mass="35869">MTTEENQNQREHPGFLADWRTPAGDPLTPISYLSTLTSGIEAILAIQWLFRPNFLEYRGIVFATDEPTEPNPAQKKTLDDWLSHFNGDISKVEFKSNLTILPDVFTNLTLDEHIEDISIFAESIADCWRGLLKLHFPDRDFVVEVFDDPEEPYDPQITFYSKPEESSNAPVVVYGVAAGQFAQLDGVHAALHLDLPPSARTGFAGLALPPQQALEINARDAADRKTLLDRIAPGSTTLTDALRASGRSAVLLSGFEQLWVKNRAVAEELIRQAPDALATARAEGRTLHLAFADLTSDTAESALELLRDLTAGHAEPVPVFHYAPSA</sequence>
<name>A0A840NM50_9PSEU</name>
<dbReference type="EMBL" id="JACHIV010000001">
    <property type="protein sequence ID" value="MBB5071095.1"/>
    <property type="molecule type" value="Genomic_DNA"/>
</dbReference>
<proteinExistence type="predicted"/>
<keyword evidence="2" id="KW-1185">Reference proteome</keyword>
<comment type="caution">
    <text evidence="1">The sequence shown here is derived from an EMBL/GenBank/DDBJ whole genome shotgun (WGS) entry which is preliminary data.</text>
</comment>